<name>A0A0F7SQL2_PHARH</name>
<dbReference type="Gene3D" id="3.20.20.220">
    <property type="match status" value="1"/>
</dbReference>
<keyword evidence="7" id="KW-0560">Oxidoreductase</keyword>
<feature type="domain" description="MTHFR SAM-binding regulatory" evidence="9">
    <location>
        <begin position="307"/>
        <end position="581"/>
    </location>
</feature>
<evidence type="ECO:0000256" key="4">
    <source>
        <dbReference type="ARBA" id="ARBA00022630"/>
    </source>
</evidence>
<dbReference type="GO" id="GO:0005829">
    <property type="term" value="C:cytosol"/>
    <property type="evidence" value="ECO:0007669"/>
    <property type="project" value="TreeGrafter"/>
</dbReference>
<dbReference type="FunFam" id="3.20.20.220:FF:000002">
    <property type="entry name" value="Methylenetetrahydrofolate reductase"/>
    <property type="match status" value="1"/>
</dbReference>
<dbReference type="EMBL" id="LN483142">
    <property type="protein sequence ID" value="CED82974.1"/>
    <property type="molecule type" value="Genomic_DNA"/>
</dbReference>
<evidence type="ECO:0000256" key="6">
    <source>
        <dbReference type="ARBA" id="ARBA00022857"/>
    </source>
</evidence>
<evidence type="ECO:0000256" key="7">
    <source>
        <dbReference type="ARBA" id="ARBA00023002"/>
    </source>
</evidence>
<accession>A0A0F7SQL2</accession>
<dbReference type="Pfam" id="PF21895">
    <property type="entry name" value="MTHFR_C"/>
    <property type="match status" value="1"/>
</dbReference>
<dbReference type="InterPro" id="IPR003171">
    <property type="entry name" value="Mehydrof_redctse-like"/>
</dbReference>
<keyword evidence="5" id="KW-0274">FAD</keyword>
<proteinExistence type="inferred from homology"/>
<dbReference type="GO" id="GO:0071949">
    <property type="term" value="F:FAD binding"/>
    <property type="evidence" value="ECO:0007669"/>
    <property type="project" value="TreeGrafter"/>
</dbReference>
<keyword evidence="6" id="KW-0521">NADP</keyword>
<dbReference type="UniPathway" id="UPA00193"/>
<dbReference type="PANTHER" id="PTHR45754:SF3">
    <property type="entry name" value="METHYLENETETRAHYDROFOLATE REDUCTASE (NADPH)"/>
    <property type="match status" value="1"/>
</dbReference>
<evidence type="ECO:0000256" key="1">
    <source>
        <dbReference type="ARBA" id="ARBA00001974"/>
    </source>
</evidence>
<dbReference type="GO" id="GO:0009086">
    <property type="term" value="P:methionine biosynthetic process"/>
    <property type="evidence" value="ECO:0007669"/>
    <property type="project" value="TreeGrafter"/>
</dbReference>
<protein>
    <submittedName>
        <fullName evidence="10">Methylenetetrahydrofolate reductase</fullName>
    </submittedName>
</protein>
<comment type="pathway">
    <text evidence="2 8">One-carbon metabolism; tetrahydrofolate interconversion.</text>
</comment>
<comment type="similarity">
    <text evidence="3">Belongs to the methylenetetrahydrofolate reductase family.</text>
</comment>
<dbReference type="CDD" id="cd00537">
    <property type="entry name" value="MTHFR"/>
    <property type="match status" value="1"/>
</dbReference>
<keyword evidence="4" id="KW-0285">Flavoprotein</keyword>
<dbReference type="InterPro" id="IPR029041">
    <property type="entry name" value="FAD-linked_oxidoreductase-like"/>
</dbReference>
<reference evidence="10" key="1">
    <citation type="submission" date="2014-08" db="EMBL/GenBank/DDBJ databases">
        <authorList>
            <person name="Sharma Rahul"/>
            <person name="Thines Marco"/>
        </authorList>
    </citation>
    <scope>NUCLEOTIDE SEQUENCE</scope>
</reference>
<evidence type="ECO:0000313" key="10">
    <source>
        <dbReference type="EMBL" id="CED82974.1"/>
    </source>
</evidence>
<comment type="cofactor">
    <cofactor evidence="1">
        <name>FAD</name>
        <dbReference type="ChEBI" id="CHEBI:57692"/>
    </cofactor>
</comment>
<evidence type="ECO:0000256" key="2">
    <source>
        <dbReference type="ARBA" id="ARBA00004777"/>
    </source>
</evidence>
<dbReference type="InterPro" id="IPR004621">
    <property type="entry name" value="Fadh2_euk"/>
</dbReference>
<evidence type="ECO:0000259" key="9">
    <source>
        <dbReference type="Pfam" id="PF21895"/>
    </source>
</evidence>
<evidence type="ECO:0000256" key="8">
    <source>
        <dbReference type="RuleBase" id="RU004254"/>
    </source>
</evidence>
<dbReference type="Pfam" id="PF02219">
    <property type="entry name" value="MTHFR"/>
    <property type="match status" value="1"/>
</dbReference>
<dbReference type="GO" id="GO:0035999">
    <property type="term" value="P:tetrahydrofolate interconversion"/>
    <property type="evidence" value="ECO:0007669"/>
    <property type="project" value="UniProtKB-UniPathway"/>
</dbReference>
<dbReference type="SUPFAM" id="SSF51730">
    <property type="entry name" value="FAD-linked oxidoreductase"/>
    <property type="match status" value="1"/>
</dbReference>
<dbReference type="AlphaFoldDB" id="A0A0F7SQL2"/>
<organism evidence="10">
    <name type="scientific">Phaffia rhodozyma</name>
    <name type="common">Yeast</name>
    <name type="synonym">Xanthophyllomyces dendrorhous</name>
    <dbReference type="NCBI Taxonomy" id="264483"/>
    <lineage>
        <taxon>Eukaryota</taxon>
        <taxon>Fungi</taxon>
        <taxon>Dikarya</taxon>
        <taxon>Basidiomycota</taxon>
        <taxon>Agaricomycotina</taxon>
        <taxon>Tremellomycetes</taxon>
        <taxon>Cystofilobasidiales</taxon>
        <taxon>Mrakiaceae</taxon>
        <taxon>Phaffia</taxon>
    </lineage>
</organism>
<dbReference type="NCBIfam" id="TIGR00677">
    <property type="entry name" value="fadh2_euk"/>
    <property type="match status" value="1"/>
</dbReference>
<evidence type="ECO:0000256" key="5">
    <source>
        <dbReference type="ARBA" id="ARBA00022827"/>
    </source>
</evidence>
<evidence type="ECO:0000256" key="3">
    <source>
        <dbReference type="ARBA" id="ARBA00006743"/>
    </source>
</evidence>
<sequence length="589" mass="66504">MTKVTEKIAQAEKENRTWWSFEFFPPRTAQGLQNLYDRIERMKGLGPEFLDITWNAGGRSSDLTTSLVQVCQSHIGMETVMHITCVEKEKLDEALNTAKAFGCQNILALRGDPPAGSQVWEPVPTGFKTAAELVRYIRQEHGDAFCISVAAFPGSHPETGPSEEEKEQEIEWLKEKVDAGADFIFTQMFYDVEMFIAWVRRVRKAGITVPIVPGIMPIQSYATFKKWVYRENISVPAHFTEALEPVKDDDSAVRAVGTKLVAQMCRDILDADVGIKGLHIYTLNLAVGARMLLEEIGLVARVANTNPLPWTPSLTPARRQETIRPIFWANRQKSYLSRTENWDEFPNGRWGDSRSPAYGEFDGYLLPQFKLSREEAIKLWGQPQTVQDVCELFAKFCMNELPSLPWSDSAASKETSIINRQLAKMNELGFLTINSQPAVDGAKSDDKTHGWGPTNGYVYQKAYLEFFVSPSQLDALVHRIERDPHITYYAVNHQGDLRTNTHSEGPNAVTWGVFPGKEIIQPTIVEAISFIAWKDEAFSIGKQWAGLYDDDSPTKSLLGEIMDTYYLVNVVHNAFKEPDAIFRPFFQNA</sequence>
<dbReference type="InterPro" id="IPR053806">
    <property type="entry name" value="MTHFR_C"/>
</dbReference>
<dbReference type="GO" id="GO:0004489">
    <property type="term" value="F:methylenetetrahydrofolate reductase [NAD(P)H] activity"/>
    <property type="evidence" value="ECO:0007669"/>
    <property type="project" value="InterPro"/>
</dbReference>
<dbReference type="PANTHER" id="PTHR45754">
    <property type="entry name" value="METHYLENETETRAHYDROFOLATE REDUCTASE"/>
    <property type="match status" value="1"/>
</dbReference>